<dbReference type="SUPFAM" id="SSF52172">
    <property type="entry name" value="CheY-like"/>
    <property type="match status" value="1"/>
</dbReference>
<reference evidence="5" key="1">
    <citation type="submission" date="2017-02" db="EMBL/GenBank/DDBJ databases">
        <authorList>
            <person name="Varghese N."/>
            <person name="Submissions S."/>
        </authorList>
    </citation>
    <scope>NUCLEOTIDE SEQUENCE [LARGE SCALE GENOMIC DNA]</scope>
    <source>
        <strain evidence="5">DSM 24091</strain>
    </source>
</reference>
<protein>
    <submittedName>
        <fullName evidence="4">Two component transcriptional regulator, LytTR family</fullName>
    </submittedName>
</protein>
<keyword evidence="1" id="KW-0597">Phosphoprotein</keyword>
<dbReference type="Pfam" id="PF04397">
    <property type="entry name" value="LytTR"/>
    <property type="match status" value="1"/>
</dbReference>
<sequence length="247" mass="28171">MERIRTFILDDEAMAIAIVQQHAELRDDLLIVGTATDPLDALDMIPDLDVKLIFVDMTMEGMSGPEFIKALGPSYHYICCSAYNDYVDQTSMLNVPNYILKPFKPEEFTVNVDLRLASIRDQELAQKIREDAIKMKEGGLRVNFRNDKVSKYIPFYTIEVLKGDSDETLFYCTDDIYKVAGRLSDFEAELPPGRFVRIHRSHIVAREKIDKYQSPGTLILVDGCQLPEAPLSPTYKDQVLKDLNLLK</sequence>
<dbReference type="GO" id="GO:0003677">
    <property type="term" value="F:DNA binding"/>
    <property type="evidence" value="ECO:0007669"/>
    <property type="project" value="InterPro"/>
</dbReference>
<dbReference type="PROSITE" id="PS50110">
    <property type="entry name" value="RESPONSE_REGULATORY"/>
    <property type="match status" value="1"/>
</dbReference>
<dbReference type="AlphaFoldDB" id="A0A1T5AT06"/>
<dbReference type="PROSITE" id="PS50930">
    <property type="entry name" value="HTH_LYTTR"/>
    <property type="match status" value="1"/>
</dbReference>
<evidence type="ECO:0000313" key="4">
    <source>
        <dbReference type="EMBL" id="SKB38025.1"/>
    </source>
</evidence>
<dbReference type="Gene3D" id="2.40.50.1020">
    <property type="entry name" value="LytTr DNA-binding domain"/>
    <property type="match status" value="1"/>
</dbReference>
<accession>A0A1T5AT06</accession>
<dbReference type="STRING" id="1513896.SAMN05660841_00135"/>
<feature type="domain" description="Response regulatory" evidence="2">
    <location>
        <begin position="5"/>
        <end position="116"/>
    </location>
</feature>
<dbReference type="RefSeq" id="WP_079640496.1">
    <property type="nucleotide sequence ID" value="NZ_FUZF01000001.1"/>
</dbReference>
<gene>
    <name evidence="4" type="ORF">SAMN05660841_00135</name>
</gene>
<evidence type="ECO:0000259" key="3">
    <source>
        <dbReference type="PROSITE" id="PS50930"/>
    </source>
</evidence>
<evidence type="ECO:0000313" key="5">
    <source>
        <dbReference type="Proteomes" id="UP000190150"/>
    </source>
</evidence>
<dbReference type="SMART" id="SM00850">
    <property type="entry name" value="LytTR"/>
    <property type="match status" value="1"/>
</dbReference>
<evidence type="ECO:0000259" key="2">
    <source>
        <dbReference type="PROSITE" id="PS50110"/>
    </source>
</evidence>
<dbReference type="InterPro" id="IPR011006">
    <property type="entry name" value="CheY-like_superfamily"/>
</dbReference>
<feature type="domain" description="HTH LytTR-type" evidence="3">
    <location>
        <begin position="173"/>
        <end position="245"/>
    </location>
</feature>
<dbReference type="SMART" id="SM00448">
    <property type="entry name" value="REC"/>
    <property type="match status" value="1"/>
</dbReference>
<dbReference type="Pfam" id="PF00072">
    <property type="entry name" value="Response_reg"/>
    <property type="match status" value="1"/>
</dbReference>
<dbReference type="OrthoDB" id="704144at2"/>
<dbReference type="Proteomes" id="UP000190150">
    <property type="component" value="Unassembled WGS sequence"/>
</dbReference>
<organism evidence="4 5">
    <name type="scientific">Sphingobacterium nematocida</name>
    <dbReference type="NCBI Taxonomy" id="1513896"/>
    <lineage>
        <taxon>Bacteria</taxon>
        <taxon>Pseudomonadati</taxon>
        <taxon>Bacteroidota</taxon>
        <taxon>Sphingobacteriia</taxon>
        <taxon>Sphingobacteriales</taxon>
        <taxon>Sphingobacteriaceae</taxon>
        <taxon>Sphingobacterium</taxon>
    </lineage>
</organism>
<proteinExistence type="predicted"/>
<keyword evidence="5" id="KW-1185">Reference proteome</keyword>
<dbReference type="Gene3D" id="3.40.50.2300">
    <property type="match status" value="1"/>
</dbReference>
<feature type="modified residue" description="4-aspartylphosphate" evidence="1">
    <location>
        <position position="56"/>
    </location>
</feature>
<dbReference type="GO" id="GO:0000160">
    <property type="term" value="P:phosphorelay signal transduction system"/>
    <property type="evidence" value="ECO:0007669"/>
    <property type="project" value="InterPro"/>
</dbReference>
<evidence type="ECO:0000256" key="1">
    <source>
        <dbReference type="PROSITE-ProRule" id="PRU00169"/>
    </source>
</evidence>
<name>A0A1T5AT06_9SPHI</name>
<dbReference type="EMBL" id="FUZF01000001">
    <property type="protein sequence ID" value="SKB38025.1"/>
    <property type="molecule type" value="Genomic_DNA"/>
</dbReference>
<dbReference type="InterPro" id="IPR001789">
    <property type="entry name" value="Sig_transdc_resp-reg_receiver"/>
</dbReference>
<dbReference type="InterPro" id="IPR007492">
    <property type="entry name" value="LytTR_DNA-bd_dom"/>
</dbReference>